<evidence type="ECO:0000313" key="2">
    <source>
        <dbReference type="Proteomes" id="UP000323000"/>
    </source>
</evidence>
<evidence type="ECO:0000313" key="1">
    <source>
        <dbReference type="EMBL" id="TXG69378.1"/>
    </source>
</evidence>
<keyword evidence="2" id="KW-1185">Reference proteome</keyword>
<name>A0A5C7IJN0_9ROSI</name>
<dbReference type="Proteomes" id="UP000323000">
    <property type="component" value="Chromosome 2"/>
</dbReference>
<protein>
    <submittedName>
        <fullName evidence="1">Uncharacterized protein</fullName>
    </submittedName>
</protein>
<gene>
    <name evidence="1" type="ORF">EZV62_004313</name>
</gene>
<dbReference type="EMBL" id="VAHF01000002">
    <property type="protein sequence ID" value="TXG69378.1"/>
    <property type="molecule type" value="Genomic_DNA"/>
</dbReference>
<comment type="caution">
    <text evidence="1">The sequence shown here is derived from an EMBL/GenBank/DDBJ whole genome shotgun (WGS) entry which is preliminary data.</text>
</comment>
<organism evidence="1 2">
    <name type="scientific">Acer yangbiense</name>
    <dbReference type="NCBI Taxonomy" id="1000413"/>
    <lineage>
        <taxon>Eukaryota</taxon>
        <taxon>Viridiplantae</taxon>
        <taxon>Streptophyta</taxon>
        <taxon>Embryophyta</taxon>
        <taxon>Tracheophyta</taxon>
        <taxon>Spermatophyta</taxon>
        <taxon>Magnoliopsida</taxon>
        <taxon>eudicotyledons</taxon>
        <taxon>Gunneridae</taxon>
        <taxon>Pentapetalae</taxon>
        <taxon>rosids</taxon>
        <taxon>malvids</taxon>
        <taxon>Sapindales</taxon>
        <taxon>Sapindaceae</taxon>
        <taxon>Hippocastanoideae</taxon>
        <taxon>Acereae</taxon>
        <taxon>Acer</taxon>
    </lineage>
</organism>
<dbReference type="OrthoDB" id="1645289at2759"/>
<dbReference type="AlphaFoldDB" id="A0A5C7IJN0"/>
<reference evidence="2" key="1">
    <citation type="journal article" date="2019" name="Gigascience">
        <title>De novo genome assembly of the endangered Acer yangbiense, a plant species with extremely small populations endemic to Yunnan Province, China.</title>
        <authorList>
            <person name="Yang J."/>
            <person name="Wariss H.M."/>
            <person name="Tao L."/>
            <person name="Zhang R."/>
            <person name="Yun Q."/>
            <person name="Hollingsworth P."/>
            <person name="Dao Z."/>
            <person name="Luo G."/>
            <person name="Guo H."/>
            <person name="Ma Y."/>
            <person name="Sun W."/>
        </authorList>
    </citation>
    <scope>NUCLEOTIDE SEQUENCE [LARGE SCALE GENOMIC DNA]</scope>
    <source>
        <strain evidence="2">cv. Malutang</strain>
    </source>
</reference>
<accession>A0A5C7IJN0</accession>
<proteinExistence type="predicted"/>
<sequence length="388" mass="43836">MLSVKVTAGKGITSGIVKSLRRRSRKERKPRQALRLMCRKKKPRMMVRGVMTKILITTKISDNGNDKVQQEVVLEELRSVAQERPRRVSKPPQRYGWDDENDEVHFALIATCRDKSKIDELKGILGGEFDMKDLGVAKKILRMEIKRDRKVGKLWLSRRSAKQCPSMDAEMEDMVKVPYANAVGCLIYAMVGSSPLEVCGDKGFSCQGGSVINTTLSNDFQGLKFLFDKVEIVDVCLKIEENERVEVAYRLYIKTTIFARHSVPKPSTSLTRYIPRLIPTCLDQLPDTSPWSCRRVAVALPVPPVAYRLYCFEEGCVLLGGWILAAVAGVGDESEVVLKVLIGHTQLCLLSNMIAAGFHLEFNLVNMWWSWLRQRDLATPCVDEMKIL</sequence>